<dbReference type="NCBIfam" id="TIGR01596">
    <property type="entry name" value="cas3_HD"/>
    <property type="match status" value="1"/>
</dbReference>
<evidence type="ECO:0000256" key="5">
    <source>
        <dbReference type="ARBA" id="ARBA00022801"/>
    </source>
</evidence>
<comment type="similarity">
    <text evidence="1">In the N-terminal section; belongs to the CRISPR-associated nuclease Cas3-HD family.</text>
</comment>
<dbReference type="CDD" id="cd09641">
    <property type="entry name" value="Cas3''_I"/>
    <property type="match status" value="1"/>
</dbReference>
<keyword evidence="7" id="KW-0067">ATP-binding</keyword>
<sequence length="750" mass="82721">MIFYAHSTTDASKQDWQTLAGHLFAVARLASMFAAVFGGERAAWLAGILHDIGKYLLDFQRRLEGASDSVDHATPGAVVVSGLLMTKPEDRLLVQILAYAIAGHHGGLPDWLGMGNGRGLKDRLAECDTSRLAPQWRDEIPLEAVDLLPANFTPDKQVPGFQLAFLGRMLFSTLVDADFKDTEAFYGRIDGTTADRQWPALRDCLAGLRQRFDDHMAAFDRTPQADSEVNTLRRTILSHVRERATLPAGVFTLTVPTGGGKTLASLGFALDHAASHDHRRIIYAIPFTSIIDQTAAIFRKVLGDEVVLEHHSALDEPTIIGREAKDKLRLAMADWAAPVIVTTTVQLFESLFANRPSRCRKLHNIAGSIIILDEAQTLPLGLLKPSVLAVKELARNYGCTIVLCTATQPALDQQDYPADALMGLDVAGRELAPDPAQLAQRLRRVRFHDAGVLSDEQLCEQLAEAAQGLVIVNGRRHALEVFELGGKKGLEGMVHLTTRQCAAHRRQILADVRDRLRTDQPCRVVATSLIEAGVDVDFPRVWRAEAGLDQIAQAAGRCNREGLRPTDDSVVSIFQPAEAPPLKAFAPLIAAFRHVAARHQDWLSPAAIRAYFQEVYWQKGDGLDAEQILTAFRIDRSGVDFAYRSVAERFRMISTALVPVIIPFDARADEAIKKLSVAEIPSGMLARELQAYIVQVPDRDRGRLIENGHVAFVAPDLRGQQFPVLQTPKLYETTIGLRWEDADYLGDSFF</sequence>
<dbReference type="GO" id="GO:0005524">
    <property type="term" value="F:ATP binding"/>
    <property type="evidence" value="ECO:0007669"/>
    <property type="project" value="UniProtKB-KW"/>
</dbReference>
<gene>
    <name evidence="11" type="ORF">SAMN05421779_105275</name>
</gene>
<dbReference type="PROSITE" id="PS51192">
    <property type="entry name" value="HELICASE_ATP_BIND_1"/>
    <property type="match status" value="1"/>
</dbReference>
<dbReference type="EMBL" id="FTOA01000005">
    <property type="protein sequence ID" value="SIT00211.1"/>
    <property type="molecule type" value="Genomic_DNA"/>
</dbReference>
<dbReference type="GO" id="GO:0004386">
    <property type="term" value="F:helicase activity"/>
    <property type="evidence" value="ECO:0007669"/>
    <property type="project" value="UniProtKB-KW"/>
</dbReference>
<feature type="domain" description="HD Cas3-type" evidence="10">
    <location>
        <begin position="12"/>
        <end position="180"/>
    </location>
</feature>
<dbReference type="Gene3D" id="3.40.50.300">
    <property type="entry name" value="P-loop containing nucleotide triphosphate hydrolases"/>
    <property type="match status" value="1"/>
</dbReference>
<dbReference type="InterPro" id="IPR011545">
    <property type="entry name" value="DEAD/DEAH_box_helicase_dom"/>
</dbReference>
<keyword evidence="3" id="KW-0479">Metal-binding</keyword>
<evidence type="ECO:0000313" key="11">
    <source>
        <dbReference type="EMBL" id="SIT00211.1"/>
    </source>
</evidence>
<evidence type="ECO:0000256" key="1">
    <source>
        <dbReference type="ARBA" id="ARBA00006847"/>
    </source>
</evidence>
<keyword evidence="4" id="KW-0547">Nucleotide-binding</keyword>
<evidence type="ECO:0000256" key="6">
    <source>
        <dbReference type="ARBA" id="ARBA00022806"/>
    </source>
</evidence>
<keyword evidence="12" id="KW-1185">Reference proteome</keyword>
<keyword evidence="8" id="KW-0051">Antiviral defense</keyword>
<evidence type="ECO:0000256" key="3">
    <source>
        <dbReference type="ARBA" id="ARBA00022723"/>
    </source>
</evidence>
<evidence type="ECO:0000256" key="2">
    <source>
        <dbReference type="ARBA" id="ARBA00009046"/>
    </source>
</evidence>
<dbReference type="InterPro" id="IPR014001">
    <property type="entry name" value="Helicase_ATP-bd"/>
</dbReference>
<evidence type="ECO:0000256" key="7">
    <source>
        <dbReference type="ARBA" id="ARBA00022840"/>
    </source>
</evidence>
<dbReference type="Pfam" id="PF01966">
    <property type="entry name" value="HD"/>
    <property type="match status" value="1"/>
</dbReference>
<dbReference type="InterPro" id="IPR038257">
    <property type="entry name" value="CRISPR-assoc_Cas3_HD_sf"/>
</dbReference>
<evidence type="ECO:0000256" key="4">
    <source>
        <dbReference type="ARBA" id="ARBA00022741"/>
    </source>
</evidence>
<dbReference type="AlphaFoldDB" id="A0A1N7NPJ0"/>
<protein>
    <submittedName>
        <fullName evidence="11">CRISPR-associated helicase, Cas3 family</fullName>
    </submittedName>
</protein>
<evidence type="ECO:0000256" key="8">
    <source>
        <dbReference type="ARBA" id="ARBA00023118"/>
    </source>
</evidence>
<dbReference type="InterPro" id="IPR006674">
    <property type="entry name" value="HD_domain"/>
</dbReference>
<dbReference type="InterPro" id="IPR006483">
    <property type="entry name" value="CRISPR-assoc_Cas3_HD"/>
</dbReference>
<dbReference type="GO" id="GO:0016787">
    <property type="term" value="F:hydrolase activity"/>
    <property type="evidence" value="ECO:0007669"/>
    <property type="project" value="UniProtKB-KW"/>
</dbReference>
<feature type="domain" description="Helicase ATP-binding" evidence="9">
    <location>
        <begin position="242"/>
        <end position="426"/>
    </location>
</feature>
<proteinExistence type="inferred from homology"/>
<keyword evidence="6" id="KW-0347">Helicase</keyword>
<dbReference type="SUPFAM" id="SSF109604">
    <property type="entry name" value="HD-domain/PDEase-like"/>
    <property type="match status" value="1"/>
</dbReference>
<dbReference type="InterPro" id="IPR054712">
    <property type="entry name" value="Cas3-like_dom"/>
</dbReference>
<dbReference type="STRING" id="80876.SAMN05421779_105275"/>
<organism evidence="11 12">
    <name type="scientific">Insolitispirillum peregrinum</name>
    <dbReference type="NCBI Taxonomy" id="80876"/>
    <lineage>
        <taxon>Bacteria</taxon>
        <taxon>Pseudomonadati</taxon>
        <taxon>Pseudomonadota</taxon>
        <taxon>Alphaproteobacteria</taxon>
        <taxon>Rhodospirillales</taxon>
        <taxon>Novispirillaceae</taxon>
        <taxon>Insolitispirillum</taxon>
    </lineage>
</organism>
<comment type="similarity">
    <text evidence="2">In the central section; belongs to the CRISPR-associated helicase Cas3 family.</text>
</comment>
<dbReference type="PROSITE" id="PS51643">
    <property type="entry name" value="HD_CAS3"/>
    <property type="match status" value="1"/>
</dbReference>
<name>A0A1N7NPJ0_9PROT</name>
<accession>A0A1N7NPJ0</accession>
<dbReference type="GO" id="GO:0046872">
    <property type="term" value="F:metal ion binding"/>
    <property type="evidence" value="ECO:0007669"/>
    <property type="project" value="UniProtKB-KW"/>
</dbReference>
<dbReference type="GO" id="GO:0051607">
    <property type="term" value="P:defense response to virus"/>
    <property type="evidence" value="ECO:0007669"/>
    <property type="project" value="UniProtKB-KW"/>
</dbReference>
<dbReference type="CDD" id="cd17930">
    <property type="entry name" value="DEXHc_cas3"/>
    <property type="match status" value="1"/>
</dbReference>
<reference evidence="11 12" key="1">
    <citation type="submission" date="2017-01" db="EMBL/GenBank/DDBJ databases">
        <authorList>
            <person name="Mah S.A."/>
            <person name="Swanson W.J."/>
            <person name="Moy G.W."/>
            <person name="Vacquier V.D."/>
        </authorList>
    </citation>
    <scope>NUCLEOTIDE SEQUENCE [LARGE SCALE GENOMIC DNA]</scope>
    <source>
        <strain evidence="11 12">DSM 11589</strain>
    </source>
</reference>
<dbReference type="Gene3D" id="1.10.3210.30">
    <property type="match status" value="1"/>
</dbReference>
<evidence type="ECO:0000259" key="10">
    <source>
        <dbReference type="PROSITE" id="PS51643"/>
    </source>
</evidence>
<dbReference type="SMART" id="SM00487">
    <property type="entry name" value="DEXDc"/>
    <property type="match status" value="1"/>
</dbReference>
<dbReference type="SUPFAM" id="SSF52540">
    <property type="entry name" value="P-loop containing nucleoside triphosphate hydrolases"/>
    <property type="match status" value="1"/>
</dbReference>
<evidence type="ECO:0000313" key="12">
    <source>
        <dbReference type="Proteomes" id="UP000185678"/>
    </source>
</evidence>
<dbReference type="InterPro" id="IPR027417">
    <property type="entry name" value="P-loop_NTPase"/>
</dbReference>
<dbReference type="GO" id="GO:0003676">
    <property type="term" value="F:nucleic acid binding"/>
    <property type="evidence" value="ECO:0007669"/>
    <property type="project" value="InterPro"/>
</dbReference>
<dbReference type="Pfam" id="PF22590">
    <property type="entry name" value="Cas3-like_C_2"/>
    <property type="match status" value="1"/>
</dbReference>
<dbReference type="RefSeq" id="WP_245821477.1">
    <property type="nucleotide sequence ID" value="NZ_FTOA01000005.1"/>
</dbReference>
<evidence type="ECO:0000259" key="9">
    <source>
        <dbReference type="PROSITE" id="PS51192"/>
    </source>
</evidence>
<dbReference type="Pfam" id="PF00270">
    <property type="entry name" value="DEAD"/>
    <property type="match status" value="1"/>
</dbReference>
<keyword evidence="5" id="KW-0378">Hydrolase</keyword>
<dbReference type="Proteomes" id="UP000185678">
    <property type="component" value="Unassembled WGS sequence"/>
</dbReference>